<accession>A0ACD0NTS4</accession>
<evidence type="ECO:0000313" key="1">
    <source>
        <dbReference type="EMBL" id="PWN49225.1"/>
    </source>
</evidence>
<dbReference type="Proteomes" id="UP000245626">
    <property type="component" value="Unassembled WGS sequence"/>
</dbReference>
<protein>
    <submittedName>
        <fullName evidence="1">Uncharacterized protein</fullName>
    </submittedName>
</protein>
<gene>
    <name evidence="1" type="ORF">IE53DRAFT_388569</name>
</gene>
<sequence length="51" mass="5570">MDGWKPYLHASLFSGFKEGGVAFLFPSFIVDGTWTFLGASAFTIGIALLER</sequence>
<keyword evidence="2" id="KW-1185">Reference proteome</keyword>
<organism evidence="1 2">
    <name type="scientific">Violaceomyces palustris</name>
    <dbReference type="NCBI Taxonomy" id="1673888"/>
    <lineage>
        <taxon>Eukaryota</taxon>
        <taxon>Fungi</taxon>
        <taxon>Dikarya</taxon>
        <taxon>Basidiomycota</taxon>
        <taxon>Ustilaginomycotina</taxon>
        <taxon>Ustilaginomycetes</taxon>
        <taxon>Violaceomycetales</taxon>
        <taxon>Violaceomycetaceae</taxon>
        <taxon>Violaceomyces</taxon>
    </lineage>
</organism>
<dbReference type="EMBL" id="KZ820079">
    <property type="protein sequence ID" value="PWN49225.1"/>
    <property type="molecule type" value="Genomic_DNA"/>
</dbReference>
<proteinExistence type="predicted"/>
<evidence type="ECO:0000313" key="2">
    <source>
        <dbReference type="Proteomes" id="UP000245626"/>
    </source>
</evidence>
<reference evidence="1 2" key="1">
    <citation type="journal article" date="2018" name="Mol. Biol. Evol.">
        <title>Broad Genomic Sampling Reveals a Smut Pathogenic Ancestry of the Fungal Clade Ustilaginomycotina.</title>
        <authorList>
            <person name="Kijpornyongpan T."/>
            <person name="Mondo S.J."/>
            <person name="Barry K."/>
            <person name="Sandor L."/>
            <person name="Lee J."/>
            <person name="Lipzen A."/>
            <person name="Pangilinan J."/>
            <person name="LaButti K."/>
            <person name="Hainaut M."/>
            <person name="Henrissat B."/>
            <person name="Grigoriev I.V."/>
            <person name="Spatafora J.W."/>
            <person name="Aime M.C."/>
        </authorList>
    </citation>
    <scope>NUCLEOTIDE SEQUENCE [LARGE SCALE GENOMIC DNA]</scope>
    <source>
        <strain evidence="1 2">SA 807</strain>
    </source>
</reference>
<name>A0ACD0NTS4_9BASI</name>